<dbReference type="Proteomes" id="UP000176501">
    <property type="component" value="Unassembled WGS sequence"/>
</dbReference>
<dbReference type="InterPro" id="IPR027417">
    <property type="entry name" value="P-loop_NTPase"/>
</dbReference>
<dbReference type="Pfam" id="PF02223">
    <property type="entry name" value="Thymidylate_kin"/>
    <property type="match status" value="1"/>
</dbReference>
<proteinExistence type="inferred from homology"/>
<accession>A0A1F7W9W6</accession>
<keyword evidence="1" id="KW-0547">Nucleotide-binding</keyword>
<evidence type="ECO:0000313" key="3">
    <source>
        <dbReference type="EMBL" id="OGL98874.1"/>
    </source>
</evidence>
<dbReference type="GO" id="GO:0006233">
    <property type="term" value="P:dTDP biosynthetic process"/>
    <property type="evidence" value="ECO:0007669"/>
    <property type="project" value="InterPro"/>
</dbReference>
<organism evidence="3 4">
    <name type="scientific">Candidatus Uhrbacteria bacterium RIFOXYB2_FULL_57_15</name>
    <dbReference type="NCBI Taxonomy" id="1802422"/>
    <lineage>
        <taxon>Bacteria</taxon>
        <taxon>Candidatus Uhriibacteriota</taxon>
    </lineage>
</organism>
<dbReference type="EC" id="2.7.4.9" evidence="1"/>
<dbReference type="EMBL" id="MGFE01000012">
    <property type="protein sequence ID" value="OGL98874.1"/>
    <property type="molecule type" value="Genomic_DNA"/>
</dbReference>
<name>A0A1F7W9W6_9BACT</name>
<dbReference type="GO" id="GO:0005524">
    <property type="term" value="F:ATP binding"/>
    <property type="evidence" value="ECO:0007669"/>
    <property type="project" value="UniProtKB-UniRule"/>
</dbReference>
<keyword evidence="1" id="KW-0418">Kinase</keyword>
<dbReference type="Gene3D" id="3.40.50.300">
    <property type="entry name" value="P-loop containing nucleotide triphosphate hydrolases"/>
    <property type="match status" value="1"/>
</dbReference>
<dbReference type="AlphaFoldDB" id="A0A1F7W9W6"/>
<dbReference type="InterPro" id="IPR039430">
    <property type="entry name" value="Thymidylate_kin-like_dom"/>
</dbReference>
<keyword evidence="1" id="KW-0067">ATP-binding</keyword>
<feature type="domain" description="Thymidylate kinase-like" evidence="2">
    <location>
        <begin position="58"/>
        <end position="198"/>
    </location>
</feature>
<dbReference type="SUPFAM" id="SSF52540">
    <property type="entry name" value="P-loop containing nucleoside triphosphate hydrolases"/>
    <property type="match status" value="1"/>
</dbReference>
<dbReference type="CDD" id="cd01672">
    <property type="entry name" value="TMPK"/>
    <property type="match status" value="1"/>
</dbReference>
<evidence type="ECO:0000259" key="2">
    <source>
        <dbReference type="Pfam" id="PF02223"/>
    </source>
</evidence>
<evidence type="ECO:0000256" key="1">
    <source>
        <dbReference type="HAMAP-Rule" id="MF_00165"/>
    </source>
</evidence>
<dbReference type="HAMAP" id="MF_00165">
    <property type="entry name" value="Thymidylate_kinase"/>
    <property type="match status" value="1"/>
</dbReference>
<dbReference type="InterPro" id="IPR018094">
    <property type="entry name" value="Thymidylate_kinase"/>
</dbReference>
<comment type="caution">
    <text evidence="3">The sequence shown here is derived from an EMBL/GenBank/DDBJ whole genome shotgun (WGS) entry which is preliminary data.</text>
</comment>
<comment type="catalytic activity">
    <reaction evidence="1">
        <text>dTMP + ATP = dTDP + ADP</text>
        <dbReference type="Rhea" id="RHEA:13517"/>
        <dbReference type="ChEBI" id="CHEBI:30616"/>
        <dbReference type="ChEBI" id="CHEBI:58369"/>
        <dbReference type="ChEBI" id="CHEBI:63528"/>
        <dbReference type="ChEBI" id="CHEBI:456216"/>
        <dbReference type="EC" id="2.7.4.9"/>
    </reaction>
</comment>
<reference evidence="3 4" key="1">
    <citation type="journal article" date="2016" name="Nat. Commun.">
        <title>Thousands of microbial genomes shed light on interconnected biogeochemical processes in an aquifer system.</title>
        <authorList>
            <person name="Anantharaman K."/>
            <person name="Brown C.T."/>
            <person name="Hug L.A."/>
            <person name="Sharon I."/>
            <person name="Castelle C.J."/>
            <person name="Probst A.J."/>
            <person name="Thomas B.C."/>
            <person name="Singh A."/>
            <person name="Wilkins M.J."/>
            <person name="Karaoz U."/>
            <person name="Brodie E.L."/>
            <person name="Williams K.H."/>
            <person name="Hubbard S.S."/>
            <person name="Banfield J.F."/>
        </authorList>
    </citation>
    <scope>NUCLEOTIDE SEQUENCE [LARGE SCALE GENOMIC DNA]</scope>
</reference>
<keyword evidence="1" id="KW-0545">Nucleotide biosynthesis</keyword>
<comment type="caution">
    <text evidence="1">Lacks conserved residue(s) required for the propagation of feature annotation.</text>
</comment>
<sequence length="240" mass="27168">MERPGRFIMIDGIAGSGKSTLLRAAQEWARLCEHRVFDLGAWSKEHAEPPRFEEIADYDAYFTFEPTRQWVGSAIRFEMSRTDAPYSGTSLAHAFALDREIMYKRLILPALDAGKTVIQDRGVSTSIAYQPIMPNGLALEDLVALPGNALALKHAPGHLILTRLDPAVAIERVKMRDEESKGVFADLDFLRRVDERFRSDWFQEMFRTQNTIFHELPTDAPLDATVERAQRLISTILTSC</sequence>
<evidence type="ECO:0000313" key="4">
    <source>
        <dbReference type="Proteomes" id="UP000176501"/>
    </source>
</evidence>
<comment type="function">
    <text evidence="1">Phosphorylation of dTMP to form dTDP in both de novo and salvage pathways of dTTP synthesis.</text>
</comment>
<protein>
    <recommendedName>
        <fullName evidence="1">Thymidylate kinase</fullName>
        <ecNumber evidence="1">2.7.4.9</ecNumber>
    </recommendedName>
    <alternativeName>
        <fullName evidence="1">dTMP kinase</fullName>
    </alternativeName>
</protein>
<comment type="similarity">
    <text evidence="1">Belongs to the thymidylate kinase family.</text>
</comment>
<gene>
    <name evidence="1" type="primary">tmk</name>
    <name evidence="3" type="ORF">A2304_03940</name>
</gene>
<dbReference type="GO" id="GO:0004798">
    <property type="term" value="F:dTMP kinase activity"/>
    <property type="evidence" value="ECO:0007669"/>
    <property type="project" value="UniProtKB-UniRule"/>
</dbReference>
<dbReference type="GO" id="GO:0006235">
    <property type="term" value="P:dTTP biosynthetic process"/>
    <property type="evidence" value="ECO:0007669"/>
    <property type="project" value="UniProtKB-UniRule"/>
</dbReference>
<keyword evidence="1" id="KW-0808">Transferase</keyword>